<protein>
    <submittedName>
        <fullName evidence="2">Transmembrane protein, putative</fullName>
    </submittedName>
</protein>
<evidence type="ECO:0000313" key="2">
    <source>
        <dbReference type="EMBL" id="EAS02147.2"/>
    </source>
</evidence>
<evidence type="ECO:0000256" key="1">
    <source>
        <dbReference type="SAM" id="Phobius"/>
    </source>
</evidence>
<dbReference type="Proteomes" id="UP000009168">
    <property type="component" value="Unassembled WGS sequence"/>
</dbReference>
<reference evidence="3" key="1">
    <citation type="journal article" date="2006" name="PLoS Biol.">
        <title>Macronuclear genome sequence of the ciliate Tetrahymena thermophila, a model eukaryote.</title>
        <authorList>
            <person name="Eisen J.A."/>
            <person name="Coyne R.S."/>
            <person name="Wu M."/>
            <person name="Wu D."/>
            <person name="Thiagarajan M."/>
            <person name="Wortman J.R."/>
            <person name="Badger J.H."/>
            <person name="Ren Q."/>
            <person name="Amedeo P."/>
            <person name="Jones K.M."/>
            <person name="Tallon L.J."/>
            <person name="Delcher A.L."/>
            <person name="Salzberg S.L."/>
            <person name="Silva J.C."/>
            <person name="Haas B.J."/>
            <person name="Majoros W.H."/>
            <person name="Farzad M."/>
            <person name="Carlton J.M."/>
            <person name="Smith R.K. Jr."/>
            <person name="Garg J."/>
            <person name="Pearlman R.E."/>
            <person name="Karrer K.M."/>
            <person name="Sun L."/>
            <person name="Manning G."/>
            <person name="Elde N.C."/>
            <person name="Turkewitz A.P."/>
            <person name="Asai D.J."/>
            <person name="Wilkes D.E."/>
            <person name="Wang Y."/>
            <person name="Cai H."/>
            <person name="Collins K."/>
            <person name="Stewart B.A."/>
            <person name="Lee S.R."/>
            <person name="Wilamowska K."/>
            <person name="Weinberg Z."/>
            <person name="Ruzzo W.L."/>
            <person name="Wloga D."/>
            <person name="Gaertig J."/>
            <person name="Frankel J."/>
            <person name="Tsao C.-C."/>
            <person name="Gorovsky M.A."/>
            <person name="Keeling P.J."/>
            <person name="Waller R.F."/>
            <person name="Patron N.J."/>
            <person name="Cherry J.M."/>
            <person name="Stover N.A."/>
            <person name="Krieger C.J."/>
            <person name="del Toro C."/>
            <person name="Ryder H.F."/>
            <person name="Williamson S.C."/>
            <person name="Barbeau R.A."/>
            <person name="Hamilton E.P."/>
            <person name="Orias E."/>
        </authorList>
    </citation>
    <scope>NUCLEOTIDE SEQUENCE [LARGE SCALE GENOMIC DNA]</scope>
    <source>
        <strain evidence="3">SB210</strain>
    </source>
</reference>
<dbReference type="GeneID" id="7831596"/>
<keyword evidence="1" id="KW-1133">Transmembrane helix</keyword>
<gene>
    <name evidence="2" type="ORF">TTHERM_00558290</name>
</gene>
<proteinExistence type="predicted"/>
<dbReference type="AlphaFoldDB" id="I7M9N0"/>
<accession>I7M9N0</accession>
<organism evidence="2 3">
    <name type="scientific">Tetrahymena thermophila (strain SB210)</name>
    <dbReference type="NCBI Taxonomy" id="312017"/>
    <lineage>
        <taxon>Eukaryota</taxon>
        <taxon>Sar</taxon>
        <taxon>Alveolata</taxon>
        <taxon>Ciliophora</taxon>
        <taxon>Intramacronucleata</taxon>
        <taxon>Oligohymenophorea</taxon>
        <taxon>Hymenostomatida</taxon>
        <taxon>Tetrahymenina</taxon>
        <taxon>Tetrahymenidae</taxon>
        <taxon>Tetrahymena</taxon>
    </lineage>
</organism>
<keyword evidence="1" id="KW-0472">Membrane</keyword>
<keyword evidence="3" id="KW-1185">Reference proteome</keyword>
<dbReference type="KEGG" id="tet:TTHERM_00558290"/>
<evidence type="ECO:0000313" key="3">
    <source>
        <dbReference type="Proteomes" id="UP000009168"/>
    </source>
</evidence>
<feature type="transmembrane region" description="Helical" evidence="1">
    <location>
        <begin position="5"/>
        <end position="24"/>
    </location>
</feature>
<dbReference type="InParanoid" id="I7M9N0"/>
<name>I7M9N0_TETTS</name>
<dbReference type="RefSeq" id="XP_001022392.2">
    <property type="nucleotide sequence ID" value="XM_001022392.2"/>
</dbReference>
<dbReference type="EMBL" id="GG662547">
    <property type="protein sequence ID" value="EAS02147.2"/>
    <property type="molecule type" value="Genomic_DNA"/>
</dbReference>
<sequence>MSKSYLIYFIIFFIANTNIILVLADNECKSQPFYENIKEIIQKSIQTETEIHHKAEKIFKNYENYNPKFQKESDLGACKIYAGQKSCCDLKMTELIEQAVFSKLMPIQQRIDAFDQLVVLYVDLMKKYCQKANIMSVIIPDQILANKRIIKFFQLRIQKKQCKISFVKTIAALNRGIMCSICSGSDQKNDYFYNNKLKISPQSAEAFQKEAINSIQCMQDVLSKENINIILQELSNFYIQNNDTCVVKINQKIKSVFNENILSDLDAQGNKKCKATNFFQVNNQCEESLQVQKDIIDKAANNLLILLNQKSLRNLEENENIIIGIGGINAFLPSENDKNIQERVINSIDPKYLTTATQNLKCENHPAIERIKRMIKSSNINNSQLGLQVDQIFQTYKQAKPKSKQKSDLGVCKIYAGQNSCCNKQMADLIDQAAILKIKPIQQQYDIFDKFTQLYYNLMNKECNKTNILDVLPDQILENQMLRNFYKLRINKKLCKVSFGKALAALNRGMMCSICTGSDKLSDFFQNGKIKLSPESVLAYERETTNSIKCMSNIFTVEKLQIILDELNNFYIKNNDQCIIKINSKIKSTFSKNLITPLDKEGNKKCRATNIFSININVIILI</sequence>
<keyword evidence="1 2" id="KW-0812">Transmembrane</keyword>